<keyword evidence="3 9" id="KW-0820">tRNA-binding</keyword>
<proteinExistence type="inferred from homology"/>
<evidence type="ECO:0000259" key="10">
    <source>
        <dbReference type="PROSITE" id="PS51165"/>
    </source>
</evidence>
<evidence type="ECO:0000256" key="6">
    <source>
        <dbReference type="ARBA" id="ARBA00022840"/>
    </source>
</evidence>
<evidence type="ECO:0000256" key="2">
    <source>
        <dbReference type="ARBA" id="ARBA00022490"/>
    </source>
</evidence>
<reference evidence="11 12" key="1">
    <citation type="submission" date="2018-10" db="EMBL/GenBank/DDBJ databases">
        <title>Genomic Encyclopedia of Type Strains, Phase IV (KMG-IV): sequencing the most valuable type-strain genomes for metagenomic binning, comparative biology and taxonomic classification.</title>
        <authorList>
            <person name="Goeker M."/>
        </authorList>
    </citation>
    <scope>NUCLEOTIDE SEQUENCE [LARGE SCALE GENOMIC DNA]</scope>
    <source>
        <strain evidence="11 12">DSM 12769</strain>
    </source>
</reference>
<feature type="binding site" evidence="9">
    <location>
        <begin position="236"/>
        <end position="237"/>
    </location>
    <ligand>
        <name>ATP</name>
        <dbReference type="ChEBI" id="CHEBI:30616"/>
    </ligand>
</feature>
<feature type="binding site" evidence="9">
    <location>
        <begin position="211"/>
        <end position="212"/>
    </location>
    <ligand>
        <name>ATP</name>
        <dbReference type="ChEBI" id="CHEBI:30616"/>
    </ligand>
</feature>
<dbReference type="AlphaFoldDB" id="A0A498C0F1"/>
<dbReference type="SMART" id="SM00981">
    <property type="entry name" value="THUMP"/>
    <property type="match status" value="1"/>
</dbReference>
<dbReference type="SUPFAM" id="SSF143437">
    <property type="entry name" value="THUMP domain-like"/>
    <property type="match status" value="1"/>
</dbReference>
<gene>
    <name evidence="9" type="primary">thiI</name>
    <name evidence="11" type="ORF">DFR31_1905</name>
</gene>
<comment type="catalytic activity">
    <reaction evidence="9">
        <text>[ThiI sulfur-carrier protein]-S-sulfanyl-L-cysteine + a uridine in tRNA + 2 reduced [2Fe-2S]-[ferredoxin] + ATP + H(+) = [ThiI sulfur-carrier protein]-L-cysteine + a 4-thiouridine in tRNA + 2 oxidized [2Fe-2S]-[ferredoxin] + AMP + diphosphate</text>
        <dbReference type="Rhea" id="RHEA:24176"/>
        <dbReference type="Rhea" id="RHEA-COMP:10000"/>
        <dbReference type="Rhea" id="RHEA-COMP:10001"/>
        <dbReference type="Rhea" id="RHEA-COMP:13337"/>
        <dbReference type="Rhea" id="RHEA-COMP:13338"/>
        <dbReference type="Rhea" id="RHEA-COMP:13339"/>
        <dbReference type="Rhea" id="RHEA-COMP:13340"/>
        <dbReference type="ChEBI" id="CHEBI:15378"/>
        <dbReference type="ChEBI" id="CHEBI:29950"/>
        <dbReference type="ChEBI" id="CHEBI:30616"/>
        <dbReference type="ChEBI" id="CHEBI:33019"/>
        <dbReference type="ChEBI" id="CHEBI:33737"/>
        <dbReference type="ChEBI" id="CHEBI:33738"/>
        <dbReference type="ChEBI" id="CHEBI:61963"/>
        <dbReference type="ChEBI" id="CHEBI:65315"/>
        <dbReference type="ChEBI" id="CHEBI:136798"/>
        <dbReference type="ChEBI" id="CHEBI:456215"/>
        <dbReference type="EC" id="2.8.1.4"/>
    </reaction>
</comment>
<dbReference type="InterPro" id="IPR020536">
    <property type="entry name" value="ThiI_AANH"/>
</dbReference>
<evidence type="ECO:0000256" key="5">
    <source>
        <dbReference type="ARBA" id="ARBA00022741"/>
    </source>
</evidence>
<dbReference type="EC" id="2.8.1.4" evidence="9"/>
<dbReference type="GO" id="GO:0052837">
    <property type="term" value="P:thiazole biosynthetic process"/>
    <property type="evidence" value="ECO:0007669"/>
    <property type="project" value="TreeGrafter"/>
</dbReference>
<dbReference type="PANTHER" id="PTHR43209:SF1">
    <property type="entry name" value="TRNA SULFURTRANSFERASE"/>
    <property type="match status" value="1"/>
</dbReference>
<dbReference type="CDD" id="cd11716">
    <property type="entry name" value="THUMP_ThiI"/>
    <property type="match status" value="1"/>
</dbReference>
<evidence type="ECO:0000256" key="4">
    <source>
        <dbReference type="ARBA" id="ARBA00022679"/>
    </source>
</evidence>
<evidence type="ECO:0000313" key="11">
    <source>
        <dbReference type="EMBL" id="RLK48793.1"/>
    </source>
</evidence>
<dbReference type="GO" id="GO:0005524">
    <property type="term" value="F:ATP binding"/>
    <property type="evidence" value="ECO:0007669"/>
    <property type="project" value="UniProtKB-UniRule"/>
</dbReference>
<dbReference type="Gene3D" id="3.40.50.620">
    <property type="entry name" value="HUPs"/>
    <property type="match status" value="1"/>
</dbReference>
<dbReference type="InterPro" id="IPR004114">
    <property type="entry name" value="THUMP_dom"/>
</dbReference>
<keyword evidence="2 9" id="KW-0963">Cytoplasm</keyword>
<dbReference type="GO" id="GO:0004810">
    <property type="term" value="F:CCA tRNA nucleotidyltransferase activity"/>
    <property type="evidence" value="ECO:0007669"/>
    <property type="project" value="InterPro"/>
</dbReference>
<comment type="function">
    <text evidence="9">Catalyzes the ATP-dependent transfer of a sulfur to tRNA to produce 4-thiouridine in position 8 of tRNAs, which functions as a near-UV photosensor. Also catalyzes the transfer of sulfur to the sulfur carrier protein ThiS, forming ThiS-thiocarboxylate. This is a step in the synthesis of thiazole, in the thiamine biosynthesis pathway. The sulfur is donated as persulfide by IscS.</text>
</comment>
<keyword evidence="6 9" id="KW-0067">ATP-binding</keyword>
<keyword evidence="12" id="KW-1185">Reference proteome</keyword>
<comment type="similarity">
    <text evidence="9">Belongs to the ThiI family.</text>
</comment>
<comment type="pathway">
    <text evidence="9">Cofactor biosynthesis; thiamine diphosphate biosynthesis.</text>
</comment>
<dbReference type="InterPro" id="IPR014729">
    <property type="entry name" value="Rossmann-like_a/b/a_fold"/>
</dbReference>
<dbReference type="InterPro" id="IPR003720">
    <property type="entry name" value="tRNA_STrfase"/>
</dbReference>
<dbReference type="InterPro" id="IPR050102">
    <property type="entry name" value="tRNA_sulfurtransferase_ThiI"/>
</dbReference>
<dbReference type="PANTHER" id="PTHR43209">
    <property type="entry name" value="TRNA SULFURTRANSFERASE"/>
    <property type="match status" value="1"/>
</dbReference>
<dbReference type="NCBIfam" id="TIGR00342">
    <property type="entry name" value="tRNA uracil 4-sulfurtransferase ThiI"/>
    <property type="match status" value="1"/>
</dbReference>
<organism evidence="11 12">
    <name type="scientific">Alkalispirillum mobile</name>
    <dbReference type="NCBI Taxonomy" id="85925"/>
    <lineage>
        <taxon>Bacteria</taxon>
        <taxon>Pseudomonadati</taxon>
        <taxon>Pseudomonadota</taxon>
        <taxon>Gammaproteobacteria</taxon>
        <taxon>Chromatiales</taxon>
        <taxon>Ectothiorhodospiraceae</taxon>
        <taxon>Alkalispirillum</taxon>
    </lineage>
</organism>
<dbReference type="GO" id="GO:0009229">
    <property type="term" value="P:thiamine diphosphate biosynthetic process"/>
    <property type="evidence" value="ECO:0007669"/>
    <property type="project" value="UniProtKB-UniRule"/>
</dbReference>
<dbReference type="Pfam" id="PF02926">
    <property type="entry name" value="THUMP"/>
    <property type="match status" value="1"/>
</dbReference>
<accession>A0A498C0F1</accession>
<evidence type="ECO:0000256" key="3">
    <source>
        <dbReference type="ARBA" id="ARBA00022555"/>
    </source>
</evidence>
<dbReference type="GO" id="GO:0000049">
    <property type="term" value="F:tRNA binding"/>
    <property type="evidence" value="ECO:0007669"/>
    <property type="project" value="UniProtKB-UniRule"/>
</dbReference>
<dbReference type="GO" id="GO:0005829">
    <property type="term" value="C:cytosol"/>
    <property type="evidence" value="ECO:0007669"/>
    <property type="project" value="TreeGrafter"/>
</dbReference>
<feature type="domain" description="THUMP" evidence="10">
    <location>
        <begin position="79"/>
        <end position="193"/>
    </location>
</feature>
<evidence type="ECO:0000256" key="1">
    <source>
        <dbReference type="ARBA" id="ARBA00004496"/>
    </source>
</evidence>
<feature type="binding site" evidence="9">
    <location>
        <position position="315"/>
    </location>
    <ligand>
        <name>ATP</name>
        <dbReference type="ChEBI" id="CHEBI:30616"/>
    </ligand>
</feature>
<evidence type="ECO:0000313" key="12">
    <source>
        <dbReference type="Proteomes" id="UP000275461"/>
    </source>
</evidence>
<feature type="binding site" evidence="9">
    <location>
        <position position="324"/>
    </location>
    <ligand>
        <name>ATP</name>
        <dbReference type="ChEBI" id="CHEBI:30616"/>
    </ligand>
</feature>
<keyword evidence="8 9" id="KW-0784">Thiamine biosynthesis</keyword>
<dbReference type="GO" id="GO:0009228">
    <property type="term" value="P:thiamine biosynthetic process"/>
    <property type="evidence" value="ECO:0007669"/>
    <property type="project" value="UniProtKB-KW"/>
</dbReference>
<feature type="binding site" evidence="9">
    <location>
        <position position="293"/>
    </location>
    <ligand>
        <name>ATP</name>
        <dbReference type="ChEBI" id="CHEBI:30616"/>
    </ligand>
</feature>
<dbReference type="UniPathway" id="UPA00060"/>
<dbReference type="GO" id="GO:0002937">
    <property type="term" value="P:tRNA 4-thiouridine biosynthesis"/>
    <property type="evidence" value="ECO:0007669"/>
    <property type="project" value="TreeGrafter"/>
</dbReference>
<protein>
    <recommendedName>
        <fullName evidence="9">Probable tRNA sulfurtransferase</fullName>
        <ecNumber evidence="9">2.8.1.4</ecNumber>
    </recommendedName>
    <alternativeName>
        <fullName evidence="9">Sulfur carrier protein ThiS sulfurtransferase</fullName>
    </alternativeName>
    <alternativeName>
        <fullName evidence="9">Thiamine biosynthesis protein ThiI</fullName>
    </alternativeName>
    <alternativeName>
        <fullName evidence="9">tRNA 4-thiouridine synthase</fullName>
    </alternativeName>
</protein>
<dbReference type="RefSeq" id="WP_121442430.1">
    <property type="nucleotide sequence ID" value="NZ_RCDA01000002.1"/>
</dbReference>
<dbReference type="PROSITE" id="PS51165">
    <property type="entry name" value="THUMP"/>
    <property type="match status" value="1"/>
</dbReference>
<comment type="caution">
    <text evidence="11">The sequence shown here is derived from an EMBL/GenBank/DDBJ whole genome shotgun (WGS) entry which is preliminary data.</text>
</comment>
<dbReference type="HAMAP" id="MF_00021">
    <property type="entry name" value="ThiI"/>
    <property type="match status" value="1"/>
</dbReference>
<keyword evidence="4 9" id="KW-0808">Transferase</keyword>
<keyword evidence="5 9" id="KW-0547">Nucleotide-binding</keyword>
<evidence type="ECO:0000256" key="7">
    <source>
        <dbReference type="ARBA" id="ARBA00022884"/>
    </source>
</evidence>
<dbReference type="InterPro" id="IPR049962">
    <property type="entry name" value="THUMP_ThiI"/>
</dbReference>
<dbReference type="Proteomes" id="UP000275461">
    <property type="component" value="Unassembled WGS sequence"/>
</dbReference>
<evidence type="ECO:0000256" key="9">
    <source>
        <dbReference type="HAMAP-Rule" id="MF_00021"/>
    </source>
</evidence>
<dbReference type="InterPro" id="IPR054173">
    <property type="entry name" value="ThiI_fer"/>
</dbReference>
<comment type="catalytic activity">
    <reaction evidence="9">
        <text>[ThiS sulfur-carrier protein]-C-terminal Gly-Gly-AMP + S-sulfanyl-L-cysteinyl-[cysteine desulfurase] + AH2 = [ThiS sulfur-carrier protein]-C-terminal-Gly-aminoethanethioate + L-cysteinyl-[cysteine desulfurase] + A + AMP + 2 H(+)</text>
        <dbReference type="Rhea" id="RHEA:43340"/>
        <dbReference type="Rhea" id="RHEA-COMP:12157"/>
        <dbReference type="Rhea" id="RHEA-COMP:12158"/>
        <dbReference type="Rhea" id="RHEA-COMP:12910"/>
        <dbReference type="Rhea" id="RHEA-COMP:19908"/>
        <dbReference type="ChEBI" id="CHEBI:13193"/>
        <dbReference type="ChEBI" id="CHEBI:15378"/>
        <dbReference type="ChEBI" id="CHEBI:17499"/>
        <dbReference type="ChEBI" id="CHEBI:29950"/>
        <dbReference type="ChEBI" id="CHEBI:61963"/>
        <dbReference type="ChEBI" id="CHEBI:90618"/>
        <dbReference type="ChEBI" id="CHEBI:232372"/>
        <dbReference type="ChEBI" id="CHEBI:456215"/>
    </reaction>
</comment>
<dbReference type="InterPro" id="IPR049961">
    <property type="entry name" value="ThiI_N"/>
</dbReference>
<dbReference type="Gene3D" id="3.30.2130.30">
    <property type="match status" value="1"/>
</dbReference>
<keyword evidence="7 9" id="KW-0694">RNA-binding</keyword>
<dbReference type="Pfam" id="PF02568">
    <property type="entry name" value="ThiI"/>
    <property type="match status" value="1"/>
</dbReference>
<dbReference type="Pfam" id="PF22025">
    <property type="entry name" value="ThiI_fer"/>
    <property type="match status" value="1"/>
</dbReference>
<comment type="subcellular location">
    <subcellularLocation>
        <location evidence="1 9">Cytoplasm</location>
    </subcellularLocation>
</comment>
<evidence type="ECO:0000256" key="8">
    <source>
        <dbReference type="ARBA" id="ARBA00022977"/>
    </source>
</evidence>
<dbReference type="EMBL" id="RCDA01000002">
    <property type="protein sequence ID" value="RLK48793.1"/>
    <property type="molecule type" value="Genomic_DNA"/>
</dbReference>
<sequence>MTAAQSVVQHPTHGRFEPNRVLIHYGEIALKGRNRSRFEKALRHNLRHRLRAAGLRPEIHQGHQRIWVDLDGLAASDCDEVMQAASETPGIVTYQPVHFLPATGHSDRQALLEQARMLLADLANRVDHPGKGTFAVRVKRADKRFPLPSDQIAARIGQSIIEHSPWERVDLKHPDQTFHLDIYLDGMYCYGTRYRGLGGLPVGPGGRGLALLSGGIDSPVAAFVMAKRGCRVDFLHFTASPAQQRKDADHAVIQLARQLSRYTGHSRLFMVPYDHFDMALHGDQRGHEVILFRRFVARTGEALAKRLKALALITGDSLGQVASQTMENMVSTSLAVRIPIMRPLVGLDKADIVDIARRIGTYEMSIQPYKDCCALLDHRPRTRTLPYNLENIEQQLGLTDPALLQATLDDAVCLQFAAGRDLET</sequence>
<dbReference type="SUPFAM" id="SSF52402">
    <property type="entry name" value="Adenine nucleotide alpha hydrolases-like"/>
    <property type="match status" value="1"/>
</dbReference>
<name>A0A498C0F1_9GAMM</name>
<dbReference type="OrthoDB" id="9773948at2"/>
<dbReference type="GO" id="GO:0140741">
    <property type="term" value="F:tRNA-uracil-4 sulfurtransferase activity"/>
    <property type="evidence" value="ECO:0007669"/>
    <property type="project" value="UniProtKB-EC"/>
</dbReference>